<keyword evidence="3" id="KW-0547">Nucleotide-binding</keyword>
<dbReference type="Gene3D" id="3.30.930.10">
    <property type="entry name" value="Bira Bifunctional Protein, Domain 2"/>
    <property type="match status" value="1"/>
</dbReference>
<dbReference type="GO" id="GO:0003746">
    <property type="term" value="F:translation elongation factor activity"/>
    <property type="evidence" value="ECO:0007669"/>
    <property type="project" value="UniProtKB-KW"/>
</dbReference>
<dbReference type="InterPro" id="IPR004364">
    <property type="entry name" value="Aa-tRNA-synt_II"/>
</dbReference>
<dbReference type="InterPro" id="IPR018149">
    <property type="entry name" value="Lys-tRNA-synth_II_C"/>
</dbReference>
<dbReference type="PRINTS" id="PR00982">
    <property type="entry name" value="TRNASYNTHLYS"/>
</dbReference>
<keyword evidence="4" id="KW-0067">ATP-binding</keyword>
<dbReference type="EMBL" id="SIHI01000059">
    <property type="protein sequence ID" value="TWT39921.1"/>
    <property type="molecule type" value="Genomic_DNA"/>
</dbReference>
<feature type="domain" description="Aminoacyl-transfer RNA synthetases class-II family profile" evidence="5">
    <location>
        <begin position="23"/>
        <end position="332"/>
    </location>
</feature>
<dbReference type="PANTHER" id="PTHR42918:SF6">
    <property type="entry name" value="ELONGATION FACTOR P--(R)-BETA-LYSINE LIGASE"/>
    <property type="match status" value="1"/>
</dbReference>
<keyword evidence="7" id="KW-1185">Reference proteome</keyword>
<dbReference type="InterPro" id="IPR045864">
    <property type="entry name" value="aa-tRNA-synth_II/BPL/LPL"/>
</dbReference>
<keyword evidence="6" id="KW-0251">Elongation factor</keyword>
<dbReference type="GO" id="GO:0004824">
    <property type="term" value="F:lysine-tRNA ligase activity"/>
    <property type="evidence" value="ECO:0007669"/>
    <property type="project" value="InterPro"/>
</dbReference>
<comment type="subunit">
    <text evidence="1">Homodimer.</text>
</comment>
<dbReference type="SUPFAM" id="SSF55681">
    <property type="entry name" value="Class II aaRS and biotin synthetases"/>
    <property type="match status" value="1"/>
</dbReference>
<dbReference type="AlphaFoldDB" id="A0A5C5VQ51"/>
<dbReference type="Pfam" id="PF00152">
    <property type="entry name" value="tRNA-synt_2"/>
    <property type="match status" value="1"/>
</dbReference>
<accession>A0A5C5VQ51</accession>
<dbReference type="GO" id="GO:0006430">
    <property type="term" value="P:lysyl-tRNA aminoacylation"/>
    <property type="evidence" value="ECO:0007669"/>
    <property type="project" value="InterPro"/>
</dbReference>
<reference evidence="6 7" key="1">
    <citation type="submission" date="2019-02" db="EMBL/GenBank/DDBJ databases">
        <title>Deep-cultivation of Planctomycetes and their phenomic and genomic characterization uncovers novel biology.</title>
        <authorList>
            <person name="Wiegand S."/>
            <person name="Jogler M."/>
            <person name="Boedeker C."/>
            <person name="Pinto D."/>
            <person name="Vollmers J."/>
            <person name="Rivas-Marin E."/>
            <person name="Kohn T."/>
            <person name="Peeters S.H."/>
            <person name="Heuer A."/>
            <person name="Rast P."/>
            <person name="Oberbeckmann S."/>
            <person name="Bunk B."/>
            <person name="Jeske O."/>
            <person name="Meyerdierks A."/>
            <person name="Storesund J.E."/>
            <person name="Kallscheuer N."/>
            <person name="Luecker S."/>
            <person name="Lage O.M."/>
            <person name="Pohl T."/>
            <person name="Merkel B.J."/>
            <person name="Hornburger P."/>
            <person name="Mueller R.-W."/>
            <person name="Bruemmer F."/>
            <person name="Labrenz M."/>
            <person name="Spormann A.M."/>
            <person name="Op Den Camp H."/>
            <person name="Overmann J."/>
            <person name="Amann R."/>
            <person name="Jetten M.S.M."/>
            <person name="Mascher T."/>
            <person name="Medema M.H."/>
            <person name="Devos D.P."/>
            <person name="Kaster A.-K."/>
            <person name="Ovreas L."/>
            <person name="Rohde M."/>
            <person name="Galperin M.Y."/>
            <person name="Jogler C."/>
        </authorList>
    </citation>
    <scope>NUCLEOTIDE SEQUENCE [LARGE SCALE GENOMIC DNA]</scope>
    <source>
        <strain evidence="6 7">KOR42</strain>
    </source>
</reference>
<dbReference type="NCBIfam" id="NF006828">
    <property type="entry name" value="PRK09350.1"/>
    <property type="match status" value="1"/>
</dbReference>
<dbReference type="Proteomes" id="UP000317243">
    <property type="component" value="Unassembled WGS sequence"/>
</dbReference>
<dbReference type="EC" id="6.3.1.-" evidence="6"/>
<dbReference type="GO" id="GO:0000049">
    <property type="term" value="F:tRNA binding"/>
    <property type="evidence" value="ECO:0007669"/>
    <property type="project" value="TreeGrafter"/>
</dbReference>
<name>A0A5C5VQ51_9PLAN</name>
<dbReference type="PROSITE" id="PS50862">
    <property type="entry name" value="AA_TRNA_LIGASE_II"/>
    <property type="match status" value="1"/>
</dbReference>
<dbReference type="GO" id="GO:0005524">
    <property type="term" value="F:ATP binding"/>
    <property type="evidence" value="ECO:0007669"/>
    <property type="project" value="UniProtKB-KW"/>
</dbReference>
<dbReference type="InterPro" id="IPR006195">
    <property type="entry name" value="aa-tRNA-synth_II"/>
</dbReference>
<evidence type="ECO:0000256" key="4">
    <source>
        <dbReference type="ARBA" id="ARBA00022840"/>
    </source>
</evidence>
<dbReference type="GO" id="GO:0005829">
    <property type="term" value="C:cytosol"/>
    <property type="evidence" value="ECO:0007669"/>
    <property type="project" value="TreeGrafter"/>
</dbReference>
<evidence type="ECO:0000256" key="2">
    <source>
        <dbReference type="ARBA" id="ARBA00022598"/>
    </source>
</evidence>
<sequence>MNTSNVKDGSLRPADVIKNLRKRAALLNHVRKEFDRHGYWEVETPLLSQETCIDQWIEPMEFHAGDKVRYLQTSPEFAMKRLVASGAEAIYQICKAFRGHESGENHNCEFTLLEWYRVGDDYHAQMDFVEHLLRAALDFSIQNAWIPQNALPKKFHRISYESAFVQYANISALTASDDDLIQHAHDLGSTDIRQLRPLRDDVLNFLLATRVEPELEKLGAVFLYDYPANQSALARVRNDEPPVSERFELYVNGIELCNGYQELTDPQELRRRMKQQNALRAARGLREFETETHLISAMESGLPECAGVALGFDRLAMLCLGLKSVREVLSFPFEFA</sequence>
<organism evidence="6 7">
    <name type="scientific">Thalassoglobus neptunius</name>
    <dbReference type="NCBI Taxonomy" id="1938619"/>
    <lineage>
        <taxon>Bacteria</taxon>
        <taxon>Pseudomonadati</taxon>
        <taxon>Planctomycetota</taxon>
        <taxon>Planctomycetia</taxon>
        <taxon>Planctomycetales</taxon>
        <taxon>Planctomycetaceae</taxon>
        <taxon>Thalassoglobus</taxon>
    </lineage>
</organism>
<keyword evidence="2 6" id="KW-0436">Ligase</keyword>
<evidence type="ECO:0000313" key="7">
    <source>
        <dbReference type="Proteomes" id="UP000317243"/>
    </source>
</evidence>
<dbReference type="PANTHER" id="PTHR42918">
    <property type="entry name" value="LYSYL-TRNA SYNTHETASE"/>
    <property type="match status" value="1"/>
</dbReference>
<comment type="caution">
    <text evidence="6">The sequence shown here is derived from an EMBL/GenBank/DDBJ whole genome shotgun (WGS) entry which is preliminary data.</text>
</comment>
<proteinExistence type="predicted"/>
<dbReference type="FunFam" id="3.30.930.10:FF:000017">
    <property type="entry name" value="Elongation factor P--(R)-beta-lysine ligase"/>
    <property type="match status" value="1"/>
</dbReference>
<keyword evidence="6" id="KW-0648">Protein biosynthesis</keyword>
<evidence type="ECO:0000256" key="1">
    <source>
        <dbReference type="ARBA" id="ARBA00011738"/>
    </source>
</evidence>
<evidence type="ECO:0000256" key="3">
    <source>
        <dbReference type="ARBA" id="ARBA00022741"/>
    </source>
</evidence>
<dbReference type="InterPro" id="IPR004525">
    <property type="entry name" value="EpmA"/>
</dbReference>
<protein>
    <submittedName>
        <fullName evidence="6">Elongation factor P--(R)-beta-lysine ligase</fullName>
        <ecNumber evidence="6">6.3.1.-</ecNumber>
    </submittedName>
</protein>
<dbReference type="NCBIfam" id="TIGR00462">
    <property type="entry name" value="genX"/>
    <property type="match status" value="1"/>
</dbReference>
<gene>
    <name evidence="6" type="primary">epmA</name>
    <name evidence="6" type="ORF">KOR42_50430</name>
</gene>
<evidence type="ECO:0000259" key="5">
    <source>
        <dbReference type="PROSITE" id="PS50862"/>
    </source>
</evidence>
<evidence type="ECO:0000313" key="6">
    <source>
        <dbReference type="EMBL" id="TWT39921.1"/>
    </source>
</evidence>
<dbReference type="RefSeq" id="WP_231741100.1">
    <property type="nucleotide sequence ID" value="NZ_SIHI01000059.1"/>
</dbReference>